<feature type="transmembrane region" description="Helical" evidence="1">
    <location>
        <begin position="51"/>
        <end position="71"/>
    </location>
</feature>
<evidence type="ECO:0000313" key="3">
    <source>
        <dbReference type="Proteomes" id="UP000184499"/>
    </source>
</evidence>
<organism evidence="2 3">
    <name type="scientific">Aspergillus brasiliensis (strain CBS 101740 / IMI 381727 / IBT 21946)</name>
    <dbReference type="NCBI Taxonomy" id="767769"/>
    <lineage>
        <taxon>Eukaryota</taxon>
        <taxon>Fungi</taxon>
        <taxon>Dikarya</taxon>
        <taxon>Ascomycota</taxon>
        <taxon>Pezizomycotina</taxon>
        <taxon>Eurotiomycetes</taxon>
        <taxon>Eurotiomycetidae</taxon>
        <taxon>Eurotiales</taxon>
        <taxon>Aspergillaceae</taxon>
        <taxon>Aspergillus</taxon>
        <taxon>Aspergillus subgen. Circumdati</taxon>
    </lineage>
</organism>
<keyword evidence="1" id="KW-1133">Transmembrane helix</keyword>
<keyword evidence="1" id="KW-0812">Transmembrane</keyword>
<keyword evidence="3" id="KW-1185">Reference proteome</keyword>
<proteinExistence type="predicted"/>
<reference evidence="3" key="1">
    <citation type="journal article" date="2017" name="Genome Biol.">
        <title>Comparative genomics reveals high biological diversity and specific adaptations in the industrially and medically important fungal genus Aspergillus.</title>
        <authorList>
            <person name="de Vries R.P."/>
            <person name="Riley R."/>
            <person name="Wiebenga A."/>
            <person name="Aguilar-Osorio G."/>
            <person name="Amillis S."/>
            <person name="Uchima C.A."/>
            <person name="Anderluh G."/>
            <person name="Asadollahi M."/>
            <person name="Askin M."/>
            <person name="Barry K."/>
            <person name="Battaglia E."/>
            <person name="Bayram O."/>
            <person name="Benocci T."/>
            <person name="Braus-Stromeyer S.A."/>
            <person name="Caldana C."/>
            <person name="Canovas D."/>
            <person name="Cerqueira G.C."/>
            <person name="Chen F."/>
            <person name="Chen W."/>
            <person name="Choi C."/>
            <person name="Clum A."/>
            <person name="Dos Santos R.A."/>
            <person name="Damasio A.R."/>
            <person name="Diallinas G."/>
            <person name="Emri T."/>
            <person name="Fekete E."/>
            <person name="Flipphi M."/>
            <person name="Freyberg S."/>
            <person name="Gallo A."/>
            <person name="Gournas C."/>
            <person name="Habgood R."/>
            <person name="Hainaut M."/>
            <person name="Harispe M.L."/>
            <person name="Henrissat B."/>
            <person name="Hilden K.S."/>
            <person name="Hope R."/>
            <person name="Hossain A."/>
            <person name="Karabika E."/>
            <person name="Karaffa L."/>
            <person name="Karanyi Z."/>
            <person name="Krasevec N."/>
            <person name="Kuo A."/>
            <person name="Kusch H."/>
            <person name="LaButti K."/>
            <person name="Lagendijk E.L."/>
            <person name="Lapidus A."/>
            <person name="Levasseur A."/>
            <person name="Lindquist E."/>
            <person name="Lipzen A."/>
            <person name="Logrieco A.F."/>
            <person name="MacCabe A."/>
            <person name="Maekelae M.R."/>
            <person name="Malavazi I."/>
            <person name="Melin P."/>
            <person name="Meyer V."/>
            <person name="Mielnichuk N."/>
            <person name="Miskei M."/>
            <person name="Molnar A.P."/>
            <person name="Mule G."/>
            <person name="Ngan C.Y."/>
            <person name="Orejas M."/>
            <person name="Orosz E."/>
            <person name="Ouedraogo J.P."/>
            <person name="Overkamp K.M."/>
            <person name="Park H.-S."/>
            <person name="Perrone G."/>
            <person name="Piumi F."/>
            <person name="Punt P.J."/>
            <person name="Ram A.F."/>
            <person name="Ramon A."/>
            <person name="Rauscher S."/>
            <person name="Record E."/>
            <person name="Riano-Pachon D.M."/>
            <person name="Robert V."/>
            <person name="Roehrig J."/>
            <person name="Ruller R."/>
            <person name="Salamov A."/>
            <person name="Salih N.S."/>
            <person name="Samson R.A."/>
            <person name="Sandor E."/>
            <person name="Sanguinetti M."/>
            <person name="Schuetze T."/>
            <person name="Sepcic K."/>
            <person name="Shelest E."/>
            <person name="Sherlock G."/>
            <person name="Sophianopoulou V."/>
            <person name="Squina F.M."/>
            <person name="Sun H."/>
            <person name="Susca A."/>
            <person name="Todd R.B."/>
            <person name="Tsang A."/>
            <person name="Unkles S.E."/>
            <person name="van de Wiele N."/>
            <person name="van Rossen-Uffink D."/>
            <person name="Oliveira J.V."/>
            <person name="Vesth T.C."/>
            <person name="Visser J."/>
            <person name="Yu J.-H."/>
            <person name="Zhou M."/>
            <person name="Andersen M.R."/>
            <person name="Archer D.B."/>
            <person name="Baker S.E."/>
            <person name="Benoit I."/>
            <person name="Brakhage A.A."/>
            <person name="Braus G.H."/>
            <person name="Fischer R."/>
            <person name="Frisvad J.C."/>
            <person name="Goldman G.H."/>
            <person name="Houbraken J."/>
            <person name="Oakley B."/>
            <person name="Pocsi I."/>
            <person name="Scazzocchio C."/>
            <person name="Seiboth B."/>
            <person name="vanKuyk P.A."/>
            <person name="Wortman J."/>
            <person name="Dyer P.S."/>
            <person name="Grigoriev I.V."/>
        </authorList>
    </citation>
    <scope>NUCLEOTIDE SEQUENCE [LARGE SCALE GENOMIC DNA]</scope>
    <source>
        <strain evidence="3">CBS 101740 / IMI 381727 / IBT 21946</strain>
    </source>
</reference>
<keyword evidence="1" id="KW-0472">Membrane</keyword>
<dbReference type="Proteomes" id="UP000184499">
    <property type="component" value="Unassembled WGS sequence"/>
</dbReference>
<dbReference type="EMBL" id="KV878743">
    <property type="protein sequence ID" value="OJJ65458.1"/>
    <property type="molecule type" value="Genomic_DNA"/>
</dbReference>
<dbReference type="GeneID" id="93574444"/>
<accession>A0A1L9U1E0</accession>
<feature type="transmembrane region" description="Helical" evidence="1">
    <location>
        <begin position="77"/>
        <end position="96"/>
    </location>
</feature>
<protein>
    <submittedName>
        <fullName evidence="2">Uncharacterized protein</fullName>
    </submittedName>
</protein>
<gene>
    <name evidence="2" type="ORF">ASPBRDRAFT_212097</name>
</gene>
<sequence>MGSPGKNTGSKDPSKRPWLYLEAINKLDEYRAPHDEGHIITQMDHRDSSLVLPYLIFLCLVFCTIALALSLAGGRQVSSLVLFLEFALLLGSTLFFRQIRPKGSKQPFKTKHLPYFILKEPFSTYDIVGLLGRAVKLQAEETTHSGFVQVLNEDKMSGALALPEEIHGWDREYPGDILVEKLDMLNRFDHGWAFGLHGHEPPHLDRPSDFHRPLQILRIKVEPQEQWVKGLLSNPHSAQLVKEFFKSQHISTAGMITSIITRPSRPFHALIDHEEGIRAGDRPTETPTKVLGQLHEVVACAYLRMSLSHPDKDLEVSSEFLEPTGIQHDAILTTLGTGLWLSPREVTYKPEYGRKPKVVYV</sequence>
<evidence type="ECO:0000313" key="2">
    <source>
        <dbReference type="EMBL" id="OJJ65458.1"/>
    </source>
</evidence>
<dbReference type="RefSeq" id="XP_067472709.1">
    <property type="nucleotide sequence ID" value="XM_067621956.1"/>
</dbReference>
<name>A0A1L9U1E0_ASPBC</name>
<dbReference type="AlphaFoldDB" id="A0A1L9U1E0"/>
<evidence type="ECO:0000256" key="1">
    <source>
        <dbReference type="SAM" id="Phobius"/>
    </source>
</evidence>
<dbReference type="VEuPathDB" id="FungiDB:ASPBRDRAFT_212097"/>